<gene>
    <name evidence="8" type="ORF">RM574_12300</name>
    <name evidence="7" type="ORF">RM698_20925</name>
</gene>
<dbReference type="Gene3D" id="1.10.357.10">
    <property type="entry name" value="Tetracycline Repressor, domain 2"/>
    <property type="match status" value="1"/>
</dbReference>
<comment type="caution">
    <text evidence="8">The sequence shown here is derived from an EMBL/GenBank/DDBJ whole genome shotgun (WGS) entry which is preliminary data.</text>
</comment>
<dbReference type="Proteomes" id="UP001183607">
    <property type="component" value="Unassembled WGS sequence"/>
</dbReference>
<evidence type="ECO:0000256" key="5">
    <source>
        <dbReference type="SAM" id="MobiDB-lite"/>
    </source>
</evidence>
<dbReference type="InterPro" id="IPR036271">
    <property type="entry name" value="Tet_transcr_reg_TetR-rel_C_sf"/>
</dbReference>
<evidence type="ECO:0000259" key="6">
    <source>
        <dbReference type="PROSITE" id="PS50977"/>
    </source>
</evidence>
<dbReference type="PANTHER" id="PTHR47506:SF3">
    <property type="entry name" value="HTH-TYPE TRANSCRIPTIONAL REGULATOR LMRA"/>
    <property type="match status" value="1"/>
</dbReference>
<dbReference type="GO" id="GO:0003677">
    <property type="term" value="F:DNA binding"/>
    <property type="evidence" value="ECO:0007669"/>
    <property type="project" value="UniProtKB-UniRule"/>
</dbReference>
<evidence type="ECO:0000313" key="10">
    <source>
        <dbReference type="Proteomes" id="UP001183610"/>
    </source>
</evidence>
<keyword evidence="2 4" id="KW-0238">DNA-binding</keyword>
<keyword evidence="1" id="KW-0805">Transcription regulation</keyword>
<organism evidence="8 9">
    <name type="scientific">Streptomyces evansiae</name>
    <dbReference type="NCBI Taxonomy" id="3075535"/>
    <lineage>
        <taxon>Bacteria</taxon>
        <taxon>Bacillati</taxon>
        <taxon>Actinomycetota</taxon>
        <taxon>Actinomycetes</taxon>
        <taxon>Kitasatosporales</taxon>
        <taxon>Streptomycetaceae</taxon>
        <taxon>Streptomyces</taxon>
    </lineage>
</organism>
<dbReference type="SUPFAM" id="SSF48498">
    <property type="entry name" value="Tetracyclin repressor-like, C-terminal domain"/>
    <property type="match status" value="1"/>
</dbReference>
<evidence type="ECO:0000256" key="1">
    <source>
        <dbReference type="ARBA" id="ARBA00023015"/>
    </source>
</evidence>
<evidence type="ECO:0000256" key="2">
    <source>
        <dbReference type="ARBA" id="ARBA00023125"/>
    </source>
</evidence>
<sequence length="210" mass="22559">MMPNHPRGAKSPRLTPKGRATRERIVAAAARLMTRQGVGGTTLEQVREAAEVSGSQVYHYFAGKQDLVRAVVAYTRGDVLEMQQPLLSHLDSLAGLRAWRDGIVAHQVSLGCRGGCPLGALGAEVAEHDAFARGLVAEAFDRWEDEIRAGLRAMHERGEFTPGTDPDALALALLSALQGGLLLTQIQRATLPLETALDTTLAYIGTRVRG</sequence>
<dbReference type="Pfam" id="PF00440">
    <property type="entry name" value="TetR_N"/>
    <property type="match status" value="1"/>
</dbReference>
<dbReference type="InterPro" id="IPR011075">
    <property type="entry name" value="TetR_C"/>
</dbReference>
<dbReference type="EMBL" id="JAVRER010000015">
    <property type="protein sequence ID" value="MDT0416273.1"/>
    <property type="molecule type" value="Genomic_DNA"/>
</dbReference>
<reference evidence="8" key="2">
    <citation type="submission" date="2024-03" db="EMBL/GenBank/DDBJ databases">
        <title>30 novel species of actinomycetes from the DSMZ collection.</title>
        <authorList>
            <person name="Nouioui I."/>
        </authorList>
    </citation>
    <scope>NUCLEOTIDE SEQUENCE</scope>
    <source>
        <strain evidence="10">DSM 41979</strain>
        <strain evidence="8">DSM 41982</strain>
    </source>
</reference>
<feature type="DNA-binding region" description="H-T-H motif" evidence="4">
    <location>
        <begin position="42"/>
        <end position="61"/>
    </location>
</feature>
<evidence type="ECO:0000313" key="7">
    <source>
        <dbReference type="EMBL" id="MDT0411494.1"/>
    </source>
</evidence>
<feature type="region of interest" description="Disordered" evidence="5">
    <location>
        <begin position="1"/>
        <end position="20"/>
    </location>
</feature>
<proteinExistence type="predicted"/>
<name>A0ABD5E5B2_9ACTN</name>
<dbReference type="EMBL" id="JAVRET010000052">
    <property type="protein sequence ID" value="MDT0411494.1"/>
    <property type="molecule type" value="Genomic_DNA"/>
</dbReference>
<dbReference type="PANTHER" id="PTHR47506">
    <property type="entry name" value="TRANSCRIPTIONAL REGULATORY PROTEIN"/>
    <property type="match status" value="1"/>
</dbReference>
<dbReference type="PRINTS" id="PR00455">
    <property type="entry name" value="HTHTETR"/>
</dbReference>
<reference evidence="9" key="1">
    <citation type="submission" date="2023-07" db="EMBL/GenBank/DDBJ databases">
        <title>30 novel species of actinomycetes from the DSMZ collection.</title>
        <authorList>
            <person name="Nouioui I."/>
        </authorList>
    </citation>
    <scope>NUCLEOTIDE SEQUENCE [LARGE SCALE GENOMIC DNA]</scope>
    <source>
        <strain evidence="7">DSM 41979</strain>
        <strain evidence="9">DSM 41982</strain>
    </source>
</reference>
<evidence type="ECO:0000313" key="9">
    <source>
        <dbReference type="Proteomes" id="UP001183607"/>
    </source>
</evidence>
<dbReference type="SUPFAM" id="SSF46689">
    <property type="entry name" value="Homeodomain-like"/>
    <property type="match status" value="1"/>
</dbReference>
<dbReference type="PROSITE" id="PS50977">
    <property type="entry name" value="HTH_TETR_2"/>
    <property type="match status" value="1"/>
</dbReference>
<keyword evidence="3" id="KW-0804">Transcription</keyword>
<evidence type="ECO:0000256" key="3">
    <source>
        <dbReference type="ARBA" id="ARBA00023163"/>
    </source>
</evidence>
<feature type="domain" description="HTH tetR-type" evidence="6">
    <location>
        <begin position="19"/>
        <end position="79"/>
    </location>
</feature>
<dbReference type="InterPro" id="IPR001647">
    <property type="entry name" value="HTH_TetR"/>
</dbReference>
<keyword evidence="10" id="KW-1185">Reference proteome</keyword>
<dbReference type="InterPro" id="IPR009057">
    <property type="entry name" value="Homeodomain-like_sf"/>
</dbReference>
<evidence type="ECO:0000256" key="4">
    <source>
        <dbReference type="PROSITE-ProRule" id="PRU00335"/>
    </source>
</evidence>
<dbReference type="AlphaFoldDB" id="A0ABD5E5B2"/>
<dbReference type="Proteomes" id="UP001183610">
    <property type="component" value="Unassembled WGS sequence"/>
</dbReference>
<evidence type="ECO:0000313" key="8">
    <source>
        <dbReference type="EMBL" id="MDT0416273.1"/>
    </source>
</evidence>
<dbReference type="Pfam" id="PF16925">
    <property type="entry name" value="TetR_C_13"/>
    <property type="match status" value="1"/>
</dbReference>
<protein>
    <submittedName>
        <fullName evidence="8">TetR/AcrR family transcriptional regulator</fullName>
    </submittedName>
</protein>
<accession>A0ABD5E5B2</accession>